<keyword evidence="1" id="KW-0813">Transport</keyword>
<dbReference type="Proteomes" id="UP000007435">
    <property type="component" value="Chromosome"/>
</dbReference>
<dbReference type="NCBIfam" id="TIGR04057">
    <property type="entry name" value="SusC_RagA_signa"/>
    <property type="match status" value="1"/>
</dbReference>
<dbReference type="AlphaFoldDB" id="E4RVM3"/>
<dbReference type="SUPFAM" id="SSF56935">
    <property type="entry name" value="Porins"/>
    <property type="match status" value="1"/>
</dbReference>
<dbReference type="GO" id="GO:0009279">
    <property type="term" value="C:cell outer membrane"/>
    <property type="evidence" value="ECO:0007669"/>
    <property type="project" value="UniProtKB-SubCell"/>
</dbReference>
<dbReference type="InterPro" id="IPR008969">
    <property type="entry name" value="CarboxyPept-like_regulatory"/>
</dbReference>
<dbReference type="InterPro" id="IPR023997">
    <property type="entry name" value="TonB-dep_OMP_SusC/RagA_CS"/>
</dbReference>
<reference key="1">
    <citation type="submission" date="2010-11" db="EMBL/GenBank/DDBJ databases">
        <title>The complete genome of Leadbetterella byssophila DSM 17132.</title>
        <authorList>
            <consortium name="US DOE Joint Genome Institute (JGI-PGF)"/>
            <person name="Lucas S."/>
            <person name="Copeland A."/>
            <person name="Lapidus A."/>
            <person name="Glavina del Rio T."/>
            <person name="Dalin E."/>
            <person name="Tice H."/>
            <person name="Bruce D."/>
            <person name="Goodwin L."/>
            <person name="Pitluck S."/>
            <person name="Kyrpides N."/>
            <person name="Mavromatis K."/>
            <person name="Ivanova N."/>
            <person name="Teshima H."/>
            <person name="Brettin T."/>
            <person name="Detter J.C."/>
            <person name="Han C."/>
            <person name="Tapia R."/>
            <person name="Land M."/>
            <person name="Hauser L."/>
            <person name="Markowitz V."/>
            <person name="Cheng J.-F."/>
            <person name="Hugenholtz P."/>
            <person name="Woyke T."/>
            <person name="Wu D."/>
            <person name="Tindall B."/>
            <person name="Pomrenke H.G."/>
            <person name="Brambilla E."/>
            <person name="Klenk H.-P."/>
            <person name="Eisen J.A."/>
        </authorList>
    </citation>
    <scope>NUCLEOTIDE SEQUENCE [LARGE SCALE GENOMIC DNA]</scope>
    <source>
        <strain>DSM 17132</strain>
    </source>
</reference>
<dbReference type="InterPro" id="IPR037066">
    <property type="entry name" value="Plug_dom_sf"/>
</dbReference>
<keyword evidence="1" id="KW-0472">Membrane</keyword>
<dbReference type="InterPro" id="IPR039426">
    <property type="entry name" value="TonB-dep_rcpt-like"/>
</dbReference>
<dbReference type="Pfam" id="PF07715">
    <property type="entry name" value="Plug"/>
    <property type="match status" value="1"/>
</dbReference>
<comment type="subcellular location">
    <subcellularLocation>
        <location evidence="1">Cell outer membrane</location>
        <topology evidence="1">Multi-pass membrane protein</topology>
    </subcellularLocation>
</comment>
<dbReference type="SUPFAM" id="SSF49464">
    <property type="entry name" value="Carboxypeptidase regulatory domain-like"/>
    <property type="match status" value="1"/>
</dbReference>
<gene>
    <name evidence="3" type="ordered locus">Lbys_1368</name>
</gene>
<dbReference type="OrthoDB" id="9768177at2"/>
<evidence type="ECO:0000256" key="1">
    <source>
        <dbReference type="PROSITE-ProRule" id="PRU01360"/>
    </source>
</evidence>
<feature type="domain" description="TonB-dependent receptor plug" evidence="2">
    <location>
        <begin position="115"/>
        <end position="226"/>
    </location>
</feature>
<dbReference type="InterPro" id="IPR012910">
    <property type="entry name" value="Plug_dom"/>
</dbReference>
<reference evidence="3 4" key="2">
    <citation type="journal article" date="2011" name="Stand. Genomic Sci.">
        <title>Complete genome sequence of Leadbetterella byssophila type strain (4M15).</title>
        <authorList>
            <person name="Abt B."/>
            <person name="Teshima H."/>
            <person name="Lucas S."/>
            <person name="Lapidus A."/>
            <person name="Del Rio T.G."/>
            <person name="Nolan M."/>
            <person name="Tice H."/>
            <person name="Cheng J.F."/>
            <person name="Pitluck S."/>
            <person name="Liolios K."/>
            <person name="Pagani I."/>
            <person name="Ivanova N."/>
            <person name="Mavromatis K."/>
            <person name="Pati A."/>
            <person name="Tapia R."/>
            <person name="Han C."/>
            <person name="Goodwin L."/>
            <person name="Chen A."/>
            <person name="Palaniappan K."/>
            <person name="Land M."/>
            <person name="Hauser L."/>
            <person name="Chang Y.J."/>
            <person name="Jeffries C.D."/>
            <person name="Rohde M."/>
            <person name="Goker M."/>
            <person name="Tindall B.J."/>
            <person name="Detter J.C."/>
            <person name="Woyke T."/>
            <person name="Bristow J."/>
            <person name="Eisen J.A."/>
            <person name="Markowitz V."/>
            <person name="Hugenholtz P."/>
            <person name="Klenk H.P."/>
            <person name="Kyrpides N.C."/>
        </authorList>
    </citation>
    <scope>NUCLEOTIDE SEQUENCE [LARGE SCALE GENOMIC DNA]</scope>
    <source>
        <strain evidence="4">DSM 17132 / JCM 16389 / KACC 11308 / NBRC 106382 / 4M15</strain>
    </source>
</reference>
<dbReference type="KEGG" id="lby:Lbys_1368"/>
<evidence type="ECO:0000313" key="4">
    <source>
        <dbReference type="Proteomes" id="UP000007435"/>
    </source>
</evidence>
<organism evidence="3 4">
    <name type="scientific">Leadbetterella byssophila (strain DSM 17132 / JCM 16389 / KACC 11308 / NBRC 106382 / 4M15)</name>
    <dbReference type="NCBI Taxonomy" id="649349"/>
    <lineage>
        <taxon>Bacteria</taxon>
        <taxon>Pseudomonadati</taxon>
        <taxon>Bacteroidota</taxon>
        <taxon>Cytophagia</taxon>
        <taxon>Cytophagales</taxon>
        <taxon>Leadbetterellaceae</taxon>
        <taxon>Leadbetterella</taxon>
    </lineage>
</organism>
<keyword evidence="1" id="KW-0998">Cell outer membrane</keyword>
<dbReference type="HOGENOM" id="CLU_004317_0_1_10"/>
<dbReference type="EMBL" id="CP002305">
    <property type="protein sequence ID" value="ADQ17087.1"/>
    <property type="molecule type" value="Genomic_DNA"/>
</dbReference>
<sequence>MKRIFIWCIMHLFAYPCSGQYHFAGRVISSTEGTPLPDVYISLKTNQVLAVTDSLGTFRFTNAEKSIAVIMSKVGLLRKELILSGNSTAVDIEMEELTTELQEVTVSTGYQHLSKERATGSFTYIDNELLNRSVSTDIIGRLEGIVGSLQFDRRGINNAGNGNDYRGLRIRGIGTLNASTGPLIILDNFPFEGDVNSVNPNDIEAVSILKDAAAASIWGAKAGNGVIVITTKSGKYNSPSTLSFSTNLTFQPIPDLYYSDAFLESAAFIEVEKYLYDTKFFQNSINDPNRGALTPAVELWNQYDKGIISREELDNQLATYKNTDLRREAEKYLYRRSLNAQYSLRSTGGGKKYKYFVSGGYDKNMDNIIGNNFERYSLNFSNHFTPLKFVEVTAGLAYTRSKRQQNGIGLGDIKGKKYPYAALQDDLGNALAIPYNHSLSFAENAVNEGLLNWEYKPLEDRGLMSNTNNASEFRINLGARIDLSNALAVDLKYYSQQTVTGEKNLNLKDSYKVRDLVNRYTNSNMTRAFPYNDILNVVNSEGSSNNLRTQISYNPIFNRSKLNFISGIELREHITTTSGFELYGYNSQLLTYNNLIDYTTLYPTRPLGTARIPQPNFATGKLIDRFYSSYMNSSYDFKGKYILSGSLRWDASNLLGVKTNQRGVPLWSAGMLWKLKNEPFMKSEKVDELDLRVTVGQSGNLNKLATALPSIRYLTDALTGLPKAVVRNPGNPQLRWEKVMTTNLALDFSLFNRRVSGTFEYYIKSSSDLLGSPLIDPTVGYKTDDSFMLFLINYAGLRAQGADLEINTLNARGTVRWQTTLLTGFVRSKVTRYEQVGVSSVLSYTYNISQNPILNRSLDAIFSIPWNGLNPQNGDPIVNVEGKPSDNFTAYFNSLKLDDLTYSGVTIPPTFGSVRNTVSYKALSLSINLTWKAGYVFRKNSVNYYDLFSSGSGHSDFAKRWVKPGDEYSTDVPSMPAALNLHRDYVYLYSEALVESGDHIRIRDINIACDLKHKARQMKVFLYADNLGIIWKKTKSDRDPDYPIALFPPTKSVSLGVKVDLN</sequence>
<protein>
    <submittedName>
        <fullName evidence="3">TonB-dependent receptor</fullName>
    </submittedName>
</protein>
<comment type="similarity">
    <text evidence="1">Belongs to the TonB-dependent receptor family.</text>
</comment>
<accession>E4RVM3</accession>
<keyword evidence="3" id="KW-0675">Receptor</keyword>
<proteinExistence type="inferred from homology"/>
<dbReference type="STRING" id="649349.Lbys_1368"/>
<evidence type="ECO:0000259" key="2">
    <source>
        <dbReference type="Pfam" id="PF07715"/>
    </source>
</evidence>
<dbReference type="Pfam" id="PF13715">
    <property type="entry name" value="CarbopepD_reg_2"/>
    <property type="match status" value="1"/>
</dbReference>
<keyword evidence="4" id="KW-1185">Reference proteome</keyword>
<keyword evidence="1" id="KW-0812">Transmembrane</keyword>
<name>E4RVM3_LEAB4</name>
<dbReference type="NCBIfam" id="TIGR04056">
    <property type="entry name" value="OMP_RagA_SusC"/>
    <property type="match status" value="1"/>
</dbReference>
<evidence type="ECO:0000313" key="3">
    <source>
        <dbReference type="EMBL" id="ADQ17087.1"/>
    </source>
</evidence>
<keyword evidence="1" id="KW-1134">Transmembrane beta strand</keyword>
<dbReference type="InterPro" id="IPR023996">
    <property type="entry name" value="TonB-dep_OMP_SusC/RagA"/>
</dbReference>
<dbReference type="eggNOG" id="COG1629">
    <property type="taxonomic scope" value="Bacteria"/>
</dbReference>
<dbReference type="PROSITE" id="PS52016">
    <property type="entry name" value="TONB_DEPENDENT_REC_3"/>
    <property type="match status" value="1"/>
</dbReference>
<dbReference type="RefSeq" id="WP_013408136.1">
    <property type="nucleotide sequence ID" value="NC_014655.1"/>
</dbReference>
<dbReference type="Gene3D" id="2.170.130.10">
    <property type="entry name" value="TonB-dependent receptor, plug domain"/>
    <property type="match status" value="1"/>
</dbReference>